<evidence type="ECO:0000256" key="3">
    <source>
        <dbReference type="ARBA" id="ARBA00022634"/>
    </source>
</evidence>
<keyword evidence="17" id="KW-1185">Reference proteome</keyword>
<dbReference type="SMART" id="SM00483">
    <property type="entry name" value="POLXc"/>
    <property type="match status" value="1"/>
</dbReference>
<reference evidence="16" key="1">
    <citation type="journal article" date="2019" name="Environ. Microbiol.">
        <title>Fungal ecological strategies reflected in gene transcription - a case study of two litter decomposers.</title>
        <authorList>
            <person name="Barbi F."/>
            <person name="Kohler A."/>
            <person name="Barry K."/>
            <person name="Baskaran P."/>
            <person name="Daum C."/>
            <person name="Fauchery L."/>
            <person name="Ihrmark K."/>
            <person name="Kuo A."/>
            <person name="LaButti K."/>
            <person name="Lipzen A."/>
            <person name="Morin E."/>
            <person name="Grigoriev I.V."/>
            <person name="Henrissat B."/>
            <person name="Lindahl B."/>
            <person name="Martin F."/>
        </authorList>
    </citation>
    <scope>NUCLEOTIDE SEQUENCE</scope>
    <source>
        <strain evidence="16">JB14</strain>
    </source>
</reference>
<evidence type="ECO:0000256" key="4">
    <source>
        <dbReference type="ARBA" id="ARBA00022679"/>
    </source>
</evidence>
<evidence type="ECO:0000256" key="13">
    <source>
        <dbReference type="PIRSR" id="PIRSR622312-50"/>
    </source>
</evidence>
<organism evidence="16 17">
    <name type="scientific">Gymnopus androsaceus JB14</name>
    <dbReference type="NCBI Taxonomy" id="1447944"/>
    <lineage>
        <taxon>Eukaryota</taxon>
        <taxon>Fungi</taxon>
        <taxon>Dikarya</taxon>
        <taxon>Basidiomycota</taxon>
        <taxon>Agaricomycotina</taxon>
        <taxon>Agaricomycetes</taxon>
        <taxon>Agaricomycetidae</taxon>
        <taxon>Agaricales</taxon>
        <taxon>Marasmiineae</taxon>
        <taxon>Omphalotaceae</taxon>
        <taxon>Gymnopus</taxon>
    </lineage>
</organism>
<keyword evidence="10 14" id="KW-0234">DNA repair</keyword>
<dbReference type="Proteomes" id="UP000799118">
    <property type="component" value="Unassembled WGS sequence"/>
</dbReference>
<dbReference type="InterPro" id="IPR029398">
    <property type="entry name" value="PolB_thumb"/>
</dbReference>
<dbReference type="InterPro" id="IPR027421">
    <property type="entry name" value="DNA_pol_lamdba_lyase_dom_sf"/>
</dbReference>
<dbReference type="Pfam" id="PF14791">
    <property type="entry name" value="DNA_pol_B_thumb"/>
    <property type="match status" value="1"/>
</dbReference>
<keyword evidence="9 14" id="KW-0239">DNA-directed DNA polymerase</keyword>
<protein>
    <recommendedName>
        <fullName evidence="14">DNA polymerase</fullName>
        <ecNumber evidence="14">2.7.7.7</ecNumber>
    </recommendedName>
</protein>
<proteinExistence type="inferred from homology"/>
<dbReference type="EMBL" id="ML769634">
    <property type="protein sequence ID" value="KAE9391173.1"/>
    <property type="molecule type" value="Genomic_DNA"/>
</dbReference>
<keyword evidence="8 14" id="KW-0227">DNA damage</keyword>
<evidence type="ECO:0000256" key="11">
    <source>
        <dbReference type="ARBA" id="ARBA00023242"/>
    </source>
</evidence>
<keyword evidence="7" id="KW-0479">Metal-binding</keyword>
<dbReference type="Pfam" id="PF14792">
    <property type="entry name" value="DNA_pol_B_palm"/>
    <property type="match status" value="1"/>
</dbReference>
<dbReference type="InterPro" id="IPR002008">
    <property type="entry name" value="DNA_pol_X_beta-like"/>
</dbReference>
<dbReference type="GO" id="GO:0005634">
    <property type="term" value="C:nucleus"/>
    <property type="evidence" value="ECO:0007669"/>
    <property type="project" value="UniProtKB-SubCell"/>
</dbReference>
<dbReference type="OrthoDB" id="205514at2759"/>
<dbReference type="InterPro" id="IPR028207">
    <property type="entry name" value="DNA_pol_B_palm_palm"/>
</dbReference>
<dbReference type="SUPFAM" id="SSF81585">
    <property type="entry name" value="PsbU/PolX domain-like"/>
    <property type="match status" value="1"/>
</dbReference>
<evidence type="ECO:0000256" key="7">
    <source>
        <dbReference type="ARBA" id="ARBA00022723"/>
    </source>
</evidence>
<dbReference type="SUPFAM" id="SSF47802">
    <property type="entry name" value="DNA polymerase beta, N-terminal domain-like"/>
    <property type="match status" value="1"/>
</dbReference>
<dbReference type="Pfam" id="PF14716">
    <property type="entry name" value="HHH_8"/>
    <property type="match status" value="1"/>
</dbReference>
<dbReference type="InterPro" id="IPR010996">
    <property type="entry name" value="HHH_MUS81"/>
</dbReference>
<evidence type="ECO:0000259" key="15">
    <source>
        <dbReference type="SMART" id="SM00483"/>
    </source>
</evidence>
<comment type="subcellular location">
    <subcellularLocation>
        <location evidence="1 14">Nucleus</location>
    </subcellularLocation>
</comment>
<evidence type="ECO:0000256" key="2">
    <source>
        <dbReference type="ARBA" id="ARBA00008323"/>
    </source>
</evidence>
<evidence type="ECO:0000256" key="5">
    <source>
        <dbReference type="ARBA" id="ARBA00022695"/>
    </source>
</evidence>
<keyword evidence="4 14" id="KW-0808">Transferase</keyword>
<dbReference type="Gene3D" id="1.10.150.110">
    <property type="entry name" value="DNA polymerase beta, N-terminal domain-like"/>
    <property type="match status" value="1"/>
</dbReference>
<dbReference type="PRINTS" id="PR00870">
    <property type="entry name" value="DNAPOLXBETA"/>
</dbReference>
<dbReference type="GO" id="GO:0003887">
    <property type="term" value="F:DNA-directed DNA polymerase activity"/>
    <property type="evidence" value="ECO:0007669"/>
    <property type="project" value="UniProtKB-UniRule"/>
</dbReference>
<evidence type="ECO:0000256" key="10">
    <source>
        <dbReference type="ARBA" id="ARBA00023204"/>
    </source>
</evidence>
<accession>A0A6A4H0C5</accession>
<keyword evidence="3" id="KW-0237">DNA synthesis</keyword>
<evidence type="ECO:0000256" key="12">
    <source>
        <dbReference type="ARBA" id="ARBA00049244"/>
    </source>
</evidence>
<sequence>MNHSDPCPNQDIVEKLEELQTNHAAKPGEDDHWRAFSYRKSIPAIRQHPKRITSFAEALEIEGVGEKTAHKVMEIIETGDLQRIYYERTEAVQVATVFTQIYGVGQQTALKWYQNGCRTLNDLLNGKGGIKLSENQKLGIKFYDDLKLRMPREEAKAIFGLIKPIALRIDPKLYIEIMGSYRRGKATCGDIDILITRCPNDGRTHEGVLPVLLAKLHAAGILTEDLALPNGNKTEENPLEAVYHGLCRLPNVEGARRRRIDFLTVPWSSKGGALLYYTGDDYFNRSMRLLANKKGFSLNQRGLYEGVIRDPSDRKKKLSAGNLIASDTEEQIFEMLGVPWREPQERVTHYQDLVERAQAEAEEEEKKANNL</sequence>
<dbReference type="GO" id="GO:0046872">
    <property type="term" value="F:metal ion binding"/>
    <property type="evidence" value="ECO:0007669"/>
    <property type="project" value="UniProtKB-UniRule"/>
</dbReference>
<dbReference type="Gene3D" id="1.10.150.20">
    <property type="entry name" value="5' to 3' exonuclease, C-terminal subdomain"/>
    <property type="match status" value="1"/>
</dbReference>
<evidence type="ECO:0000256" key="6">
    <source>
        <dbReference type="ARBA" id="ARBA00022705"/>
    </source>
</evidence>
<dbReference type="GO" id="GO:0003677">
    <property type="term" value="F:DNA binding"/>
    <property type="evidence" value="ECO:0007669"/>
    <property type="project" value="UniProtKB-UniRule"/>
</dbReference>
<evidence type="ECO:0000256" key="8">
    <source>
        <dbReference type="ARBA" id="ARBA00022763"/>
    </source>
</evidence>
<dbReference type="FunFam" id="1.10.150.20:FF:000010">
    <property type="entry name" value="DNA polymerase lambda"/>
    <property type="match status" value="1"/>
</dbReference>
<dbReference type="SUPFAM" id="SSF81301">
    <property type="entry name" value="Nucleotidyltransferase"/>
    <property type="match status" value="1"/>
</dbReference>
<dbReference type="Pfam" id="PF10391">
    <property type="entry name" value="DNA_pol_lambd_f"/>
    <property type="match status" value="1"/>
</dbReference>
<keyword evidence="5 14" id="KW-0548">Nucleotidyltransferase</keyword>
<feature type="domain" description="DNA-directed DNA polymerase X" evidence="15">
    <location>
        <begin position="7"/>
        <end position="347"/>
    </location>
</feature>
<feature type="active site" description="Nucleophile; Schiff-base intermediate with DNA; for 5'-dRP lyase activity" evidence="13">
    <location>
        <position position="71"/>
    </location>
</feature>
<dbReference type="PRINTS" id="PR00869">
    <property type="entry name" value="DNAPOLX"/>
</dbReference>
<name>A0A6A4H0C5_9AGAR</name>
<dbReference type="FunFam" id="1.10.150.110:FF:000005">
    <property type="entry name" value="DNA polymerase POL4"/>
    <property type="match status" value="1"/>
</dbReference>
<dbReference type="Gene3D" id="3.30.210.10">
    <property type="entry name" value="DNA polymerase, thumb domain"/>
    <property type="match status" value="1"/>
</dbReference>
<dbReference type="InterPro" id="IPR022312">
    <property type="entry name" value="DNA_pol_X"/>
</dbReference>
<evidence type="ECO:0000256" key="9">
    <source>
        <dbReference type="ARBA" id="ARBA00022932"/>
    </source>
</evidence>
<dbReference type="InterPro" id="IPR037160">
    <property type="entry name" value="DNA_Pol_thumb_sf"/>
</dbReference>
<evidence type="ECO:0000313" key="17">
    <source>
        <dbReference type="Proteomes" id="UP000799118"/>
    </source>
</evidence>
<dbReference type="PANTHER" id="PTHR11276">
    <property type="entry name" value="DNA POLYMERASE TYPE-X FAMILY MEMBER"/>
    <property type="match status" value="1"/>
</dbReference>
<dbReference type="InterPro" id="IPR018944">
    <property type="entry name" value="DNA_pol_lambd_fingers_domain"/>
</dbReference>
<gene>
    <name evidence="16" type="ORF">BT96DRAFT_1061894</name>
</gene>
<evidence type="ECO:0000256" key="1">
    <source>
        <dbReference type="ARBA" id="ARBA00004123"/>
    </source>
</evidence>
<keyword evidence="6" id="KW-0235">DNA replication</keyword>
<evidence type="ECO:0000313" key="16">
    <source>
        <dbReference type="EMBL" id="KAE9391173.1"/>
    </source>
</evidence>
<dbReference type="Gene3D" id="3.30.460.10">
    <property type="entry name" value="Beta Polymerase, domain 2"/>
    <property type="match status" value="1"/>
</dbReference>
<comment type="similarity">
    <text evidence="2 14">Belongs to the DNA polymerase type-X family.</text>
</comment>
<evidence type="ECO:0000256" key="14">
    <source>
        <dbReference type="RuleBase" id="RU366014"/>
    </source>
</evidence>
<dbReference type="GO" id="GO:0006303">
    <property type="term" value="P:double-strand break repair via nonhomologous end joining"/>
    <property type="evidence" value="ECO:0007669"/>
    <property type="project" value="TreeGrafter"/>
</dbReference>
<dbReference type="PANTHER" id="PTHR11276:SF28">
    <property type="entry name" value="DNA POLYMERASE LAMBDA"/>
    <property type="match status" value="1"/>
</dbReference>
<dbReference type="AlphaFoldDB" id="A0A6A4H0C5"/>
<dbReference type="InterPro" id="IPR043519">
    <property type="entry name" value="NT_sf"/>
</dbReference>
<comment type="catalytic activity">
    <reaction evidence="12 14">
        <text>DNA(n) + a 2'-deoxyribonucleoside 5'-triphosphate = DNA(n+1) + diphosphate</text>
        <dbReference type="Rhea" id="RHEA:22508"/>
        <dbReference type="Rhea" id="RHEA-COMP:17339"/>
        <dbReference type="Rhea" id="RHEA-COMP:17340"/>
        <dbReference type="ChEBI" id="CHEBI:33019"/>
        <dbReference type="ChEBI" id="CHEBI:61560"/>
        <dbReference type="ChEBI" id="CHEBI:173112"/>
        <dbReference type="EC" id="2.7.7.7"/>
    </reaction>
</comment>
<dbReference type="InterPro" id="IPR002054">
    <property type="entry name" value="DNA-dir_DNA_pol_X"/>
</dbReference>
<keyword evidence="11 14" id="KW-0539">Nucleus</keyword>
<comment type="function">
    <text evidence="14">DNA polymerase that functions in several pathways of DNA repair. Involved in base excision repair (BER) responsible for repair of lesions that give rise to abasic (AP) sites in DNA. Also contributes to DNA double-strand break repair by non-homologous end joining and homologous recombination. Has both template-dependent and template-independent (terminal transferase) DNA polymerase activities. Has also a 5'-deoxyribose-5-phosphate lyase (dRP lyase) activity.</text>
</comment>
<dbReference type="CDD" id="cd00141">
    <property type="entry name" value="NT_POLXc"/>
    <property type="match status" value="1"/>
</dbReference>
<dbReference type="EC" id="2.7.7.7" evidence="14"/>